<evidence type="ECO:0000313" key="2">
    <source>
        <dbReference type="Proteomes" id="UP000198640"/>
    </source>
</evidence>
<evidence type="ECO:0000313" key="1">
    <source>
        <dbReference type="EMBL" id="SDZ07814.1"/>
    </source>
</evidence>
<proteinExistence type="predicted"/>
<accession>A0A1H3Q2T4</accession>
<keyword evidence="2" id="KW-1185">Reference proteome</keyword>
<protein>
    <submittedName>
        <fullName evidence="1">Uncharacterized protein</fullName>
    </submittedName>
</protein>
<organism evidence="1 2">
    <name type="scientific">Nitrosomonas halophila</name>
    <dbReference type="NCBI Taxonomy" id="44576"/>
    <lineage>
        <taxon>Bacteria</taxon>
        <taxon>Pseudomonadati</taxon>
        <taxon>Pseudomonadota</taxon>
        <taxon>Betaproteobacteria</taxon>
        <taxon>Nitrosomonadales</taxon>
        <taxon>Nitrosomonadaceae</taxon>
        <taxon>Nitrosomonas</taxon>
    </lineage>
</organism>
<name>A0A1H3Q2T4_9PROT</name>
<dbReference type="EMBL" id="FNOY01000129">
    <property type="protein sequence ID" value="SDZ07814.1"/>
    <property type="molecule type" value="Genomic_DNA"/>
</dbReference>
<reference evidence="1 2" key="1">
    <citation type="submission" date="2016-10" db="EMBL/GenBank/DDBJ databases">
        <authorList>
            <person name="de Groot N.N."/>
        </authorList>
    </citation>
    <scope>NUCLEOTIDE SEQUENCE [LARGE SCALE GENOMIC DNA]</scope>
    <source>
        <strain evidence="1 2">Nm1</strain>
    </source>
</reference>
<gene>
    <name evidence="1" type="ORF">SAMN05421881_11292</name>
</gene>
<dbReference type="AlphaFoldDB" id="A0A1H3Q2T4"/>
<dbReference type="Proteomes" id="UP000198640">
    <property type="component" value="Unassembled WGS sequence"/>
</dbReference>
<dbReference type="STRING" id="44576.SAMN05421881_11292"/>
<sequence length="57" mass="6409">MARNGMPSLDQWQMKSISEWLDGVTSILLTMLWVKSTHTISFPPKKVIKLVAVAHGE</sequence>